<dbReference type="Gene3D" id="1.10.287.130">
    <property type="match status" value="1"/>
</dbReference>
<gene>
    <name evidence="2" type="primary">argK</name>
    <name evidence="2" type="ORF">GTOL_11920</name>
</gene>
<keyword evidence="2" id="KW-0418">Kinase</keyword>
<dbReference type="NCBIfam" id="TIGR00750">
    <property type="entry name" value="lao"/>
    <property type="match status" value="1"/>
</dbReference>
<comment type="similarity">
    <text evidence="1">Belongs to the SIMIBI class G3E GTPase family. ArgK/MeaB subfamily.</text>
</comment>
<dbReference type="Pfam" id="PF03308">
    <property type="entry name" value="MeaB"/>
    <property type="match status" value="1"/>
</dbReference>
<dbReference type="AlphaFoldDB" id="A0A916N939"/>
<keyword evidence="2" id="KW-0808">Transferase</keyword>
<dbReference type="GO" id="GO:0016301">
    <property type="term" value="F:kinase activity"/>
    <property type="evidence" value="ECO:0007669"/>
    <property type="project" value="UniProtKB-KW"/>
</dbReference>
<dbReference type="CDD" id="cd03114">
    <property type="entry name" value="MMAA-like"/>
    <property type="match status" value="1"/>
</dbReference>
<organism evidence="2 3">
    <name type="scientific">Georgfuchsia toluolica</name>
    <dbReference type="NCBI Taxonomy" id="424218"/>
    <lineage>
        <taxon>Bacteria</taxon>
        <taxon>Pseudomonadati</taxon>
        <taxon>Pseudomonadota</taxon>
        <taxon>Betaproteobacteria</taxon>
        <taxon>Nitrosomonadales</taxon>
        <taxon>Sterolibacteriaceae</taxon>
        <taxon>Georgfuchsia</taxon>
    </lineage>
</organism>
<dbReference type="Gene3D" id="3.40.50.300">
    <property type="entry name" value="P-loop containing nucleotide triphosphate hydrolases"/>
    <property type="match status" value="1"/>
</dbReference>
<dbReference type="Proteomes" id="UP000742786">
    <property type="component" value="Unassembled WGS sequence"/>
</dbReference>
<evidence type="ECO:0000313" key="3">
    <source>
        <dbReference type="Proteomes" id="UP000742786"/>
    </source>
</evidence>
<reference evidence="2" key="1">
    <citation type="submission" date="2021-04" db="EMBL/GenBank/DDBJ databases">
        <authorList>
            <person name="Hornung B."/>
        </authorList>
    </citation>
    <scope>NUCLEOTIDE SEQUENCE</scope>
    <source>
        <strain evidence="2">G5G6</strain>
    </source>
</reference>
<dbReference type="GO" id="GO:0005737">
    <property type="term" value="C:cytoplasm"/>
    <property type="evidence" value="ECO:0007669"/>
    <property type="project" value="TreeGrafter"/>
</dbReference>
<dbReference type="RefSeq" id="WP_220635925.1">
    <property type="nucleotide sequence ID" value="NZ_CAJQUM010000001.1"/>
</dbReference>
<dbReference type="PANTHER" id="PTHR23408:SF3">
    <property type="entry name" value="METHYLMALONIC ACIDURIA TYPE A PROTEIN, MITOCHONDRIAL"/>
    <property type="match status" value="1"/>
</dbReference>
<dbReference type="SUPFAM" id="SSF52540">
    <property type="entry name" value="P-loop containing nucleoside triphosphate hydrolases"/>
    <property type="match status" value="1"/>
</dbReference>
<dbReference type="InterPro" id="IPR027417">
    <property type="entry name" value="P-loop_NTPase"/>
</dbReference>
<dbReference type="Gene3D" id="1.20.5.170">
    <property type="match status" value="1"/>
</dbReference>
<dbReference type="PANTHER" id="PTHR23408">
    <property type="entry name" value="METHYLMALONYL-COA MUTASE"/>
    <property type="match status" value="1"/>
</dbReference>
<keyword evidence="3" id="KW-1185">Reference proteome</keyword>
<sequence>MTTTALGEQDAALVKGVLAHERRALAKTITLLESTRADHRERGRQVLEALLPHSGKSIRIGISGVPGVGKSTFIEALGMLLIGRGHRVAVLAIDPSSSISGGSILGDKTRMEQLSMRDEAFIRPSPSAGSLGGVADKTREAMLACEAAGFDIVIVETVGVGQSETEVAGMTDVFVLLQLPNAGDDLQAIKKGIVELADVVVFNKADIDLRATEMAVAQMQSALALLHPATQHWKVPVLKISATRGDGIDLFWQTIDGYRQSMESHGAIAARRRQQALAWMWHLIESGLHQRFNDNPGVKHALPALAQAVQAGTITPSAAARQLLNY</sequence>
<dbReference type="EMBL" id="CAJQUM010000001">
    <property type="protein sequence ID" value="CAG4884037.1"/>
    <property type="molecule type" value="Genomic_DNA"/>
</dbReference>
<dbReference type="NCBIfam" id="NF006958">
    <property type="entry name" value="PRK09435.1"/>
    <property type="match status" value="1"/>
</dbReference>
<evidence type="ECO:0000256" key="1">
    <source>
        <dbReference type="ARBA" id="ARBA00009625"/>
    </source>
</evidence>
<evidence type="ECO:0000313" key="2">
    <source>
        <dbReference type="EMBL" id="CAG4884037.1"/>
    </source>
</evidence>
<name>A0A916N939_9PROT</name>
<dbReference type="InterPro" id="IPR005129">
    <property type="entry name" value="GTPase_ArgK"/>
</dbReference>
<dbReference type="GO" id="GO:0005525">
    <property type="term" value="F:GTP binding"/>
    <property type="evidence" value="ECO:0007669"/>
    <property type="project" value="InterPro"/>
</dbReference>
<protein>
    <submittedName>
        <fullName evidence="2">Membrane ATPase/protein kinase</fullName>
    </submittedName>
</protein>
<comment type="caution">
    <text evidence="2">The sequence shown here is derived from an EMBL/GenBank/DDBJ whole genome shotgun (WGS) entry which is preliminary data.</text>
</comment>
<dbReference type="GO" id="GO:0003924">
    <property type="term" value="F:GTPase activity"/>
    <property type="evidence" value="ECO:0007669"/>
    <property type="project" value="InterPro"/>
</dbReference>
<accession>A0A916N939</accession>
<proteinExistence type="inferred from homology"/>